<gene>
    <name evidence="1" type="ORF">EZL74_11100</name>
</gene>
<dbReference type="OrthoDB" id="1381819at2"/>
<dbReference type="EMBL" id="SJPE01000015">
    <property type="protein sequence ID" value="TBX66128.1"/>
    <property type="molecule type" value="Genomic_DNA"/>
</dbReference>
<evidence type="ECO:0000313" key="2">
    <source>
        <dbReference type="Proteomes" id="UP000293300"/>
    </source>
</evidence>
<comment type="caution">
    <text evidence="1">The sequence shown here is derived from an EMBL/GenBank/DDBJ whole genome shotgun (WGS) entry which is preliminary data.</text>
</comment>
<accession>A0A4Q9YRF1</accession>
<keyword evidence="2" id="KW-1185">Reference proteome</keyword>
<evidence type="ECO:0000313" key="1">
    <source>
        <dbReference type="EMBL" id="TBX66128.1"/>
    </source>
</evidence>
<proteinExistence type="predicted"/>
<organism evidence="1 2">
    <name type="scientific">Flavobacterium silvisoli</name>
    <dbReference type="NCBI Taxonomy" id="2529433"/>
    <lineage>
        <taxon>Bacteria</taxon>
        <taxon>Pseudomonadati</taxon>
        <taxon>Bacteroidota</taxon>
        <taxon>Flavobacteriia</taxon>
        <taxon>Flavobacteriales</taxon>
        <taxon>Flavobacteriaceae</taxon>
        <taxon>Flavobacterium</taxon>
    </lineage>
</organism>
<protein>
    <submittedName>
        <fullName evidence="1">Uncharacterized protein</fullName>
    </submittedName>
</protein>
<name>A0A4Q9YRF1_9FLAO</name>
<dbReference type="Proteomes" id="UP000293300">
    <property type="component" value="Unassembled WGS sequence"/>
</dbReference>
<dbReference type="RefSeq" id="WP_131476692.1">
    <property type="nucleotide sequence ID" value="NZ_SJPE01000015.1"/>
</dbReference>
<reference evidence="1 2" key="1">
    <citation type="submission" date="2019-02" db="EMBL/GenBank/DDBJ databases">
        <title>Flavobacterium sp. RD-2-33 isolated from forest soil.</title>
        <authorList>
            <person name="Chaudhary D.K."/>
        </authorList>
    </citation>
    <scope>NUCLEOTIDE SEQUENCE [LARGE SCALE GENOMIC DNA]</scope>
    <source>
        <strain evidence="1 2">RD-2-33</strain>
    </source>
</reference>
<sequence>MGILHEQFTGWDGVHGSTINSTTFKLIEVLKSIQVQKALNSKGNTVYVTNPVDESWYRIDDYILYNKRIDLYPKWNTSLIEYFEERQD</sequence>
<dbReference type="AlphaFoldDB" id="A0A4Q9YRF1"/>